<keyword evidence="6" id="KW-0805">Transcription regulation</keyword>
<dbReference type="GO" id="GO:0000978">
    <property type="term" value="F:RNA polymerase II cis-regulatory region sequence-specific DNA binding"/>
    <property type="evidence" value="ECO:0007669"/>
    <property type="project" value="TreeGrafter"/>
</dbReference>
<keyword evidence="5" id="KW-0862">Zinc</keyword>
<dbReference type="InterPro" id="IPR036236">
    <property type="entry name" value="Znf_C2H2_sf"/>
</dbReference>
<dbReference type="SMART" id="SM00355">
    <property type="entry name" value="ZnF_C2H2"/>
    <property type="match status" value="2"/>
</dbReference>
<feature type="domain" description="C2H2-type" evidence="11">
    <location>
        <begin position="91"/>
        <end position="118"/>
    </location>
</feature>
<dbReference type="GO" id="GO:0000981">
    <property type="term" value="F:DNA-binding transcription factor activity, RNA polymerase II-specific"/>
    <property type="evidence" value="ECO:0007669"/>
    <property type="project" value="UniProtKB-ARBA"/>
</dbReference>
<dbReference type="PROSITE" id="PS00028">
    <property type="entry name" value="ZINC_FINGER_C2H2_1"/>
    <property type="match status" value="2"/>
</dbReference>
<feature type="region of interest" description="Disordered" evidence="10">
    <location>
        <begin position="138"/>
        <end position="182"/>
    </location>
</feature>
<evidence type="ECO:0000256" key="9">
    <source>
        <dbReference type="PROSITE-ProRule" id="PRU00042"/>
    </source>
</evidence>
<dbReference type="STRING" id="1314777.A0A165AB26"/>
<dbReference type="Gene3D" id="3.30.160.60">
    <property type="entry name" value="Classic Zinc Finger"/>
    <property type="match status" value="2"/>
</dbReference>
<organism evidence="12 13">
    <name type="scientific">Sistotremastrum niveocremeum HHB9708</name>
    <dbReference type="NCBI Taxonomy" id="1314777"/>
    <lineage>
        <taxon>Eukaryota</taxon>
        <taxon>Fungi</taxon>
        <taxon>Dikarya</taxon>
        <taxon>Basidiomycota</taxon>
        <taxon>Agaricomycotina</taxon>
        <taxon>Agaricomycetes</taxon>
        <taxon>Sistotremastrales</taxon>
        <taxon>Sistotremastraceae</taxon>
        <taxon>Sertulicium</taxon>
        <taxon>Sertulicium niveocremeum</taxon>
    </lineage>
</organism>
<proteinExistence type="inferred from homology"/>
<dbReference type="PANTHER" id="PTHR14003:SF20">
    <property type="entry name" value="FINGER DOMAIN PROTEIN, PUTATIVE (AFU_ORTHOLOGUE AFUA_4G10380)-RELATED"/>
    <property type="match status" value="1"/>
</dbReference>
<feature type="compositionally biased region" description="Low complexity" evidence="10">
    <location>
        <begin position="1"/>
        <end position="37"/>
    </location>
</feature>
<keyword evidence="13" id="KW-1185">Reference proteome</keyword>
<dbReference type="EMBL" id="KV419394">
    <property type="protein sequence ID" value="KZS98724.1"/>
    <property type="molecule type" value="Genomic_DNA"/>
</dbReference>
<dbReference type="FunFam" id="3.30.160.60:FF:000125">
    <property type="entry name" value="Putative zinc finger protein 143"/>
    <property type="match status" value="1"/>
</dbReference>
<reference evidence="12 13" key="1">
    <citation type="journal article" date="2016" name="Mol. Biol. Evol.">
        <title>Comparative Genomics of Early-Diverging Mushroom-Forming Fungi Provides Insights into the Origins of Lignocellulose Decay Capabilities.</title>
        <authorList>
            <person name="Nagy L.G."/>
            <person name="Riley R."/>
            <person name="Tritt A."/>
            <person name="Adam C."/>
            <person name="Daum C."/>
            <person name="Floudas D."/>
            <person name="Sun H."/>
            <person name="Yadav J.S."/>
            <person name="Pangilinan J."/>
            <person name="Larsson K.H."/>
            <person name="Matsuura K."/>
            <person name="Barry K."/>
            <person name="Labutti K."/>
            <person name="Kuo R."/>
            <person name="Ohm R.A."/>
            <person name="Bhattacharya S.S."/>
            <person name="Shirouzu T."/>
            <person name="Yoshinaga Y."/>
            <person name="Martin F.M."/>
            <person name="Grigoriev I.V."/>
            <person name="Hibbett D.S."/>
        </authorList>
    </citation>
    <scope>NUCLEOTIDE SEQUENCE [LARGE SCALE GENOMIC DNA]</scope>
    <source>
        <strain evidence="12 13">HHB9708</strain>
    </source>
</reference>
<dbReference type="Pfam" id="PF00096">
    <property type="entry name" value="zf-C2H2"/>
    <property type="match status" value="2"/>
</dbReference>
<feature type="region of interest" description="Disordered" evidence="10">
    <location>
        <begin position="1"/>
        <end position="40"/>
    </location>
</feature>
<evidence type="ECO:0000313" key="13">
    <source>
        <dbReference type="Proteomes" id="UP000076722"/>
    </source>
</evidence>
<dbReference type="GO" id="GO:0031519">
    <property type="term" value="C:PcG protein complex"/>
    <property type="evidence" value="ECO:0007669"/>
    <property type="project" value="TreeGrafter"/>
</dbReference>
<keyword evidence="8" id="KW-0539">Nucleus</keyword>
<keyword evidence="2" id="KW-0479">Metal-binding</keyword>
<dbReference type="SUPFAM" id="SSF57667">
    <property type="entry name" value="beta-beta-alpha zinc fingers"/>
    <property type="match status" value="1"/>
</dbReference>
<evidence type="ECO:0000256" key="1">
    <source>
        <dbReference type="ARBA" id="ARBA00006991"/>
    </source>
</evidence>
<dbReference type="PANTHER" id="PTHR14003">
    <property type="entry name" value="TRANSCRIPTIONAL REPRESSOR PROTEIN YY"/>
    <property type="match status" value="1"/>
</dbReference>
<keyword evidence="7" id="KW-0804">Transcription</keyword>
<feature type="compositionally biased region" description="Low complexity" evidence="10">
    <location>
        <begin position="152"/>
        <end position="167"/>
    </location>
</feature>
<evidence type="ECO:0000256" key="4">
    <source>
        <dbReference type="ARBA" id="ARBA00022771"/>
    </source>
</evidence>
<dbReference type="Proteomes" id="UP000076722">
    <property type="component" value="Unassembled WGS sequence"/>
</dbReference>
<gene>
    <name evidence="12" type="ORF">SISNIDRAFT_403538</name>
</gene>
<feature type="compositionally biased region" description="Polar residues" evidence="10">
    <location>
        <begin position="168"/>
        <end position="182"/>
    </location>
</feature>
<evidence type="ECO:0000256" key="6">
    <source>
        <dbReference type="ARBA" id="ARBA00023015"/>
    </source>
</evidence>
<evidence type="ECO:0000256" key="8">
    <source>
        <dbReference type="ARBA" id="ARBA00023242"/>
    </source>
</evidence>
<evidence type="ECO:0000256" key="5">
    <source>
        <dbReference type="ARBA" id="ARBA00022833"/>
    </source>
</evidence>
<dbReference type="GO" id="GO:0008270">
    <property type="term" value="F:zinc ion binding"/>
    <property type="evidence" value="ECO:0007669"/>
    <property type="project" value="UniProtKB-KW"/>
</dbReference>
<accession>A0A165AB26</accession>
<name>A0A165AB26_9AGAM</name>
<dbReference type="InterPro" id="IPR013087">
    <property type="entry name" value="Znf_C2H2_type"/>
</dbReference>
<keyword evidence="4 9" id="KW-0863">Zinc-finger</keyword>
<feature type="compositionally biased region" description="Polar residues" evidence="10">
    <location>
        <begin position="53"/>
        <end position="72"/>
    </location>
</feature>
<feature type="domain" description="C2H2-type" evidence="11">
    <location>
        <begin position="119"/>
        <end position="148"/>
    </location>
</feature>
<evidence type="ECO:0000256" key="3">
    <source>
        <dbReference type="ARBA" id="ARBA00022737"/>
    </source>
</evidence>
<dbReference type="GO" id="GO:0000785">
    <property type="term" value="C:chromatin"/>
    <property type="evidence" value="ECO:0007669"/>
    <property type="project" value="TreeGrafter"/>
</dbReference>
<comment type="similarity">
    <text evidence="1">Belongs to the krueppel C2H2-type zinc-finger protein family.</text>
</comment>
<dbReference type="FunFam" id="3.30.160.60:FF:000761">
    <property type="entry name" value="Zinc finger protein 449"/>
    <property type="match status" value="1"/>
</dbReference>
<sequence>MSPSVSPVSPSFPNLTPSPPLSSISSPHQSRSSVSPLTPFPTPLYYSSRSGIPQSAHSHVNQLPPTFPTASSLVARRESPPEQDYGARGLHRCTVCDKGFPRPSALTTHMNVHTGMRPFKCPVPTCGKTFAVRSNAKRHLRTHRLQPSPYEYPLSSTNSTYSLSESPPSQADTPISTPAASPTFTRATSSMHWVPPSLATRSNVDRLRSSPPFDDTLDHFVTLPTPLPPVAPTDPYALKYGMKREERNSFIQAPEWPYHPSHVCPFRLARI</sequence>
<keyword evidence="3" id="KW-0677">Repeat</keyword>
<dbReference type="OrthoDB" id="6077919at2759"/>
<dbReference type="PROSITE" id="PS50157">
    <property type="entry name" value="ZINC_FINGER_C2H2_2"/>
    <property type="match status" value="2"/>
</dbReference>
<evidence type="ECO:0000256" key="7">
    <source>
        <dbReference type="ARBA" id="ARBA00023163"/>
    </source>
</evidence>
<dbReference type="GO" id="GO:0005667">
    <property type="term" value="C:transcription regulator complex"/>
    <property type="evidence" value="ECO:0007669"/>
    <property type="project" value="TreeGrafter"/>
</dbReference>
<evidence type="ECO:0000256" key="10">
    <source>
        <dbReference type="SAM" id="MobiDB-lite"/>
    </source>
</evidence>
<feature type="region of interest" description="Disordered" evidence="10">
    <location>
        <begin position="53"/>
        <end position="86"/>
    </location>
</feature>
<evidence type="ECO:0000256" key="2">
    <source>
        <dbReference type="ARBA" id="ARBA00022723"/>
    </source>
</evidence>
<dbReference type="AlphaFoldDB" id="A0A165AB26"/>
<evidence type="ECO:0000259" key="11">
    <source>
        <dbReference type="PROSITE" id="PS50157"/>
    </source>
</evidence>
<protein>
    <recommendedName>
        <fullName evidence="11">C2H2-type domain-containing protein</fullName>
    </recommendedName>
</protein>
<evidence type="ECO:0000313" key="12">
    <source>
        <dbReference type="EMBL" id="KZS98724.1"/>
    </source>
</evidence>